<protein>
    <submittedName>
        <fullName evidence="2">Maturation protein</fullName>
    </submittedName>
</protein>
<accession>A0A8S5L1H0</accession>
<dbReference type="Proteomes" id="UP000678552">
    <property type="component" value="Segment"/>
</dbReference>
<gene>
    <name evidence="2" type="primary">SRR6255733_2_2</name>
</gene>
<organism evidence="2 3">
    <name type="scientific">ssRNA phage SRR6255733_2</name>
    <dbReference type="NCBI Taxonomy" id="2786498"/>
    <lineage>
        <taxon>Viruses</taxon>
        <taxon>Riboviria</taxon>
        <taxon>Orthornavirae</taxon>
        <taxon>Lenarviricota</taxon>
        <taxon>Leviviricetes</taxon>
        <taxon>Norzivirales</taxon>
        <taxon>Fiersviridae</taxon>
        <taxon>Koteshevirus</taxon>
        <taxon>Koteshevirus caenihabitans</taxon>
        <taxon>Pohtamavirus caenihabitans</taxon>
    </lineage>
</organism>
<dbReference type="KEGG" id="vg:80398881"/>
<name>A0A8S5L1H0_9VIRU</name>
<sequence length="382" mass="42854">MALPIEGPFTELEGSLTGYYYRYRDRWKQKRPYDRPLPYEHVESLSHGYGRRTLGYYGLFASHHQLGAEAQAKAYGDFMDNLGTSADLGAAIVTMGQSMDMITARADQLGRFFRYARQGRAKQAFETLFHPEDASLLAKKKRWKKTKSVSSQILEVNFGWAPAIGDIQDAVEGLSQPILFGAKVTGRGKASSYAYTGSPPPDNSCTLQGELHTVTRCRMGAKVRVINPNLAMARQMGLTDPISWLFERTAWSFVADWFSNLSQFLGSWDDRLGTEWDDPFTTLYTTQHQKLWWTCKGVAPPPPWQVDSFRVTRTLGIASPALVVPAWKGFSLKRGTNAVSLLLQQLPSTGVKSSGFAAPPFPMRSRRPSPRGGRYDEFDWVK</sequence>
<evidence type="ECO:0000256" key="1">
    <source>
        <dbReference type="SAM" id="MobiDB-lite"/>
    </source>
</evidence>
<feature type="compositionally biased region" description="Basic and acidic residues" evidence="1">
    <location>
        <begin position="373"/>
        <end position="382"/>
    </location>
</feature>
<evidence type="ECO:0000313" key="3">
    <source>
        <dbReference type="Proteomes" id="UP000678552"/>
    </source>
</evidence>
<feature type="region of interest" description="Disordered" evidence="1">
    <location>
        <begin position="357"/>
        <end position="382"/>
    </location>
</feature>
<dbReference type="EMBL" id="BK013672">
    <property type="protein sequence ID" value="DAD50946.1"/>
    <property type="molecule type" value="Genomic_RNA"/>
</dbReference>
<keyword evidence="3" id="KW-1185">Reference proteome</keyword>
<dbReference type="GeneID" id="80398881"/>
<dbReference type="RefSeq" id="YP_010769770.1">
    <property type="nucleotide sequence ID" value="NC_074070.1"/>
</dbReference>
<reference evidence="2" key="1">
    <citation type="submission" date="2020-09" db="EMBL/GenBank/DDBJ databases">
        <title>Leviviricetes taxonomy.</title>
        <authorList>
            <person name="Stockdale S.R."/>
            <person name="Callanan J."/>
            <person name="Adriaenssens E.M."/>
            <person name="Kuhn J.H."/>
            <person name="Rumnieks J."/>
            <person name="Shkoporov A."/>
            <person name="Draper L.A."/>
            <person name="Ross P."/>
            <person name="Hill C."/>
        </authorList>
    </citation>
    <scope>NUCLEOTIDE SEQUENCE</scope>
</reference>
<evidence type="ECO:0000313" key="2">
    <source>
        <dbReference type="EMBL" id="DAD50946.1"/>
    </source>
</evidence>
<proteinExistence type="predicted"/>